<evidence type="ECO:0000313" key="4">
    <source>
        <dbReference type="Proteomes" id="UP000023152"/>
    </source>
</evidence>
<dbReference type="EMBL" id="ASPP01027635">
    <property type="protein sequence ID" value="ETO05955.1"/>
    <property type="molecule type" value="Genomic_DNA"/>
</dbReference>
<reference evidence="3 4" key="1">
    <citation type="journal article" date="2013" name="Curr. Biol.">
        <title>The Genome of the Foraminiferan Reticulomyxa filosa.</title>
        <authorList>
            <person name="Glockner G."/>
            <person name="Hulsmann N."/>
            <person name="Schleicher M."/>
            <person name="Noegel A.A."/>
            <person name="Eichinger L."/>
            <person name="Gallinger C."/>
            <person name="Pawlowski J."/>
            <person name="Sierra R."/>
            <person name="Euteneuer U."/>
            <person name="Pillet L."/>
            <person name="Moustafa A."/>
            <person name="Platzer M."/>
            <person name="Groth M."/>
            <person name="Szafranski K."/>
            <person name="Schliwa M."/>
        </authorList>
    </citation>
    <scope>NUCLEOTIDE SEQUENCE [LARGE SCALE GENOMIC DNA]</scope>
</reference>
<comment type="caution">
    <text evidence="1">Lacks conserved residue(s) required for the propagation of feature annotation.</text>
</comment>
<proteinExistence type="inferred from homology"/>
<comment type="similarity">
    <text evidence="1">Belongs to the TRAFAC class myosin-kinesin ATPase superfamily. Kinesin family.</text>
</comment>
<protein>
    <recommendedName>
        <fullName evidence="2">Kinesin motor domain-containing protein</fullName>
    </recommendedName>
</protein>
<dbReference type="GO" id="GO:0003777">
    <property type="term" value="F:microtubule motor activity"/>
    <property type="evidence" value="ECO:0007669"/>
    <property type="project" value="InterPro"/>
</dbReference>
<dbReference type="GO" id="GO:0008017">
    <property type="term" value="F:microtubule binding"/>
    <property type="evidence" value="ECO:0007669"/>
    <property type="project" value="InterPro"/>
</dbReference>
<accession>X6LZ08</accession>
<keyword evidence="4" id="KW-1185">Reference proteome</keyword>
<dbReference type="InterPro" id="IPR001752">
    <property type="entry name" value="Kinesin_motor_dom"/>
</dbReference>
<dbReference type="Proteomes" id="UP000023152">
    <property type="component" value="Unassembled WGS sequence"/>
</dbReference>
<dbReference type="GO" id="GO:0005524">
    <property type="term" value="F:ATP binding"/>
    <property type="evidence" value="ECO:0007669"/>
    <property type="project" value="InterPro"/>
</dbReference>
<organism evidence="3 4">
    <name type="scientific">Reticulomyxa filosa</name>
    <dbReference type="NCBI Taxonomy" id="46433"/>
    <lineage>
        <taxon>Eukaryota</taxon>
        <taxon>Sar</taxon>
        <taxon>Rhizaria</taxon>
        <taxon>Retaria</taxon>
        <taxon>Foraminifera</taxon>
        <taxon>Monothalamids</taxon>
        <taxon>Reticulomyxidae</taxon>
        <taxon>Reticulomyxa</taxon>
    </lineage>
</organism>
<name>X6LZ08_RETFI</name>
<sequence>GRHSGKSGCKHFEDLAFVIAIISQTWITPHNFVFHNTPTNSNRLHPLGYACKETNSLIQFPNLKELFDRSINQNILQKANLNVGTTTENIQNELQYDKVNKHATVSPTMNITNNTNNANIVDNTQIIIKQNAATQHNVNQAKNSKIEPTAKIKTYCRIKENSIFDNCKKNVKVDNNTLTTSSEFSNKGGNVYTFENVFPIGAPNKSISQVIASSIIPKAIEGFNATLIVCGQTGTGETYSLLGEPRHCSDRDNNQLH</sequence>
<dbReference type="Pfam" id="PF00225">
    <property type="entry name" value="Kinesin"/>
    <property type="match status" value="1"/>
</dbReference>
<gene>
    <name evidence="3" type="ORF">RFI_31441</name>
</gene>
<dbReference type="AlphaFoldDB" id="X6LZ08"/>
<evidence type="ECO:0000256" key="1">
    <source>
        <dbReference type="PROSITE-ProRule" id="PRU00283"/>
    </source>
</evidence>
<dbReference type="OrthoDB" id="3176171at2759"/>
<dbReference type="InterPro" id="IPR036961">
    <property type="entry name" value="Kinesin_motor_dom_sf"/>
</dbReference>
<dbReference type="Gene3D" id="3.40.850.10">
    <property type="entry name" value="Kinesin motor domain"/>
    <property type="match status" value="1"/>
</dbReference>
<evidence type="ECO:0000313" key="3">
    <source>
        <dbReference type="EMBL" id="ETO05955.1"/>
    </source>
</evidence>
<evidence type="ECO:0000259" key="2">
    <source>
        <dbReference type="PROSITE" id="PS50067"/>
    </source>
</evidence>
<dbReference type="PROSITE" id="PS50067">
    <property type="entry name" value="KINESIN_MOTOR_2"/>
    <property type="match status" value="1"/>
</dbReference>
<dbReference type="InterPro" id="IPR027417">
    <property type="entry name" value="P-loop_NTPase"/>
</dbReference>
<dbReference type="GO" id="GO:0007018">
    <property type="term" value="P:microtubule-based movement"/>
    <property type="evidence" value="ECO:0007669"/>
    <property type="project" value="InterPro"/>
</dbReference>
<dbReference type="SUPFAM" id="SSF52540">
    <property type="entry name" value="P-loop containing nucleoside triphosphate hydrolases"/>
    <property type="match status" value="1"/>
</dbReference>
<feature type="domain" description="Kinesin motor" evidence="2">
    <location>
        <begin position="151"/>
        <end position="257"/>
    </location>
</feature>
<comment type="caution">
    <text evidence="3">The sequence shown here is derived from an EMBL/GenBank/DDBJ whole genome shotgun (WGS) entry which is preliminary data.</text>
</comment>
<feature type="non-terminal residue" evidence="3">
    <location>
        <position position="1"/>
    </location>
</feature>